<feature type="coiled-coil region" evidence="4">
    <location>
        <begin position="182"/>
        <end position="381"/>
    </location>
</feature>
<accession>A0A9E2KDV3</accession>
<dbReference type="Gene3D" id="3.40.50.300">
    <property type="entry name" value="P-loop containing nucleotide triphosphate hydrolases"/>
    <property type="match status" value="2"/>
</dbReference>
<dbReference type="GO" id="GO:0016887">
    <property type="term" value="F:ATP hydrolysis activity"/>
    <property type="evidence" value="ECO:0007669"/>
    <property type="project" value="InterPro"/>
</dbReference>
<feature type="coiled-coil region" evidence="4">
    <location>
        <begin position="655"/>
        <end position="792"/>
    </location>
</feature>
<protein>
    <recommendedName>
        <fullName evidence="3">Nuclease SbcCD subunit C</fullName>
    </recommendedName>
</protein>
<feature type="domain" description="Rad50/SbcC-type AAA" evidence="5">
    <location>
        <begin position="5"/>
        <end position="207"/>
    </location>
</feature>
<feature type="coiled-coil region" evidence="4">
    <location>
        <begin position="534"/>
        <end position="561"/>
    </location>
</feature>
<feature type="coiled-coil region" evidence="4">
    <location>
        <begin position="878"/>
        <end position="937"/>
    </location>
</feature>
<feature type="coiled-coil region" evidence="4">
    <location>
        <begin position="601"/>
        <end position="628"/>
    </location>
</feature>
<dbReference type="GO" id="GO:0006302">
    <property type="term" value="P:double-strand break repair"/>
    <property type="evidence" value="ECO:0007669"/>
    <property type="project" value="InterPro"/>
</dbReference>
<dbReference type="AlphaFoldDB" id="A0A9E2KDV3"/>
<gene>
    <name evidence="6" type="ORF">H9872_09160</name>
</gene>
<dbReference type="Proteomes" id="UP000824229">
    <property type="component" value="Unassembled WGS sequence"/>
</dbReference>
<evidence type="ECO:0000313" key="6">
    <source>
        <dbReference type="EMBL" id="MBU3804907.1"/>
    </source>
</evidence>
<dbReference type="PANTHER" id="PTHR32114:SF2">
    <property type="entry name" value="ABC TRANSPORTER ABCH.3"/>
    <property type="match status" value="1"/>
</dbReference>
<dbReference type="EMBL" id="JAHLFQ010000211">
    <property type="protein sequence ID" value="MBU3804907.1"/>
    <property type="molecule type" value="Genomic_DNA"/>
</dbReference>
<evidence type="ECO:0000256" key="3">
    <source>
        <dbReference type="ARBA" id="ARBA00013368"/>
    </source>
</evidence>
<evidence type="ECO:0000256" key="4">
    <source>
        <dbReference type="SAM" id="Coils"/>
    </source>
</evidence>
<comment type="subunit">
    <text evidence="2">Heterodimer of SbcC and SbcD.</text>
</comment>
<organism evidence="6 7">
    <name type="scientific">Candidatus Cellulosilyticum pullistercoris</name>
    <dbReference type="NCBI Taxonomy" id="2838521"/>
    <lineage>
        <taxon>Bacteria</taxon>
        <taxon>Bacillati</taxon>
        <taxon>Bacillota</taxon>
        <taxon>Clostridia</taxon>
        <taxon>Lachnospirales</taxon>
        <taxon>Cellulosilyticaceae</taxon>
        <taxon>Cellulosilyticum</taxon>
    </lineage>
</organism>
<evidence type="ECO:0000256" key="2">
    <source>
        <dbReference type="ARBA" id="ARBA00011322"/>
    </source>
</evidence>
<dbReference type="SUPFAM" id="SSF52540">
    <property type="entry name" value="P-loop containing nucleoside triphosphate hydrolases"/>
    <property type="match status" value="2"/>
</dbReference>
<reference evidence="6" key="2">
    <citation type="submission" date="2021-04" db="EMBL/GenBank/DDBJ databases">
        <authorList>
            <person name="Gilroy R."/>
        </authorList>
    </citation>
    <scope>NUCLEOTIDE SEQUENCE</scope>
    <source>
        <strain evidence="6">B5-657</strain>
    </source>
</reference>
<comment type="caution">
    <text evidence="6">The sequence shown here is derived from an EMBL/GenBank/DDBJ whole genome shotgun (WGS) entry which is preliminary data.</text>
</comment>
<dbReference type="Pfam" id="PF13558">
    <property type="entry name" value="SbcC_Walker_B"/>
    <property type="match status" value="1"/>
</dbReference>
<dbReference type="InterPro" id="IPR038729">
    <property type="entry name" value="Rad50/SbcC_AAA"/>
</dbReference>
<keyword evidence="4" id="KW-0175">Coiled coil</keyword>
<dbReference type="InterPro" id="IPR027417">
    <property type="entry name" value="P-loop_NTPase"/>
</dbReference>
<evidence type="ECO:0000259" key="5">
    <source>
        <dbReference type="Pfam" id="PF13476"/>
    </source>
</evidence>
<evidence type="ECO:0000313" key="7">
    <source>
        <dbReference type="Proteomes" id="UP000824229"/>
    </source>
</evidence>
<evidence type="ECO:0000256" key="1">
    <source>
        <dbReference type="ARBA" id="ARBA00006930"/>
    </source>
</evidence>
<proteinExistence type="inferred from homology"/>
<dbReference type="Pfam" id="PF13476">
    <property type="entry name" value="AAA_23"/>
    <property type="match status" value="1"/>
</dbReference>
<comment type="similarity">
    <text evidence="1">Belongs to the SMC family. SbcC subfamily.</text>
</comment>
<reference evidence="6" key="1">
    <citation type="journal article" date="2021" name="PeerJ">
        <title>Extensive microbial diversity within the chicken gut microbiome revealed by metagenomics and culture.</title>
        <authorList>
            <person name="Gilroy R."/>
            <person name="Ravi A."/>
            <person name="Getino M."/>
            <person name="Pursley I."/>
            <person name="Horton D.L."/>
            <person name="Alikhan N.F."/>
            <person name="Baker D."/>
            <person name="Gharbi K."/>
            <person name="Hall N."/>
            <person name="Watson M."/>
            <person name="Adriaenssens E.M."/>
            <person name="Foster-Nyarko E."/>
            <person name="Jarju S."/>
            <person name="Secka A."/>
            <person name="Antonio M."/>
            <person name="Oren A."/>
            <person name="Chaudhuri R.R."/>
            <person name="La Ragione R."/>
            <person name="Hildebrand F."/>
            <person name="Pallen M.J."/>
        </authorList>
    </citation>
    <scope>NUCLEOTIDE SEQUENCE</scope>
    <source>
        <strain evidence="6">B5-657</strain>
    </source>
</reference>
<dbReference type="PANTHER" id="PTHR32114">
    <property type="entry name" value="ABC TRANSPORTER ABCH.3"/>
    <property type="match status" value="1"/>
</dbReference>
<name>A0A9E2KDV3_9FIRM</name>
<sequence length="1227" mass="141255">MKPIKLVIKGLNSFIEEQTVDFGKLTDRGLFGIFGPTGSGKSTILDGITLALYGDIARKSSNFINTNCNDLNVSFTFQISGSVNHIYIVNRQFRRDKKTGNAKTHAASVREITENGEEILADSATSVNKMCREILGLSLEDFTRTVVLPQGKFSEFLKLEGKQRREMLERLFNLQDYGERLAQKLSRQMNAEKEKSNQLIGELNTYDEISEEKLNEQKGLLQEVSKALEAAQEKQKEVESRYKKGEEVWQLQKELKAYKEQEQTLKNQASRMKQEEEKLRRGESALKVMPFITACEKRRREITSHQEEQVILEKKIKELTLKKEEAEIAFKEISIEKDKKLPELRLNSEKLKDLIEDNAKLKALEETIQQTELGLKKLQESIEVFATQEADSTSHILKISEAVERAQKEEQSLRIDHLIRSKMEEGLKLSQGYEFEQKNYDKSMALQKELDKVKAACEIEWAKLNEALIQIKTTLEESLRQQEVHLSQVPISQEALLMKQEQLALGKEKWQRYESLNRELEGYLLQDKAHEEASKKLEIALNKQKALVETLKQQIEKEKVDYLAHTLRAHLNVGEPCPVCGSLEHPMQIGLDEVQMRNTKVNDLEMQLKEEEITLENLQKDFHQVQAQMGANHVSIERLQKEKTPLETFFKDRNIEVEEKEFTALSEALKTFEEKKQAFEKNVNTLKEEKNKLESEAKQRQTILEENEKQYFKCEEEIKKQLLVLKEIEVQLEILKKEVNAQDFNTMAQEIRAKDHKREELLNLIKAQNEQKEELIKKREVLQEKLNKYRASFERGLAQYDEQQKNKQDILMRMGGRMKDVLSLKENKNLELKAELENVLVFLKNETLLKAQLKGEIQYQSILATKQYAQYPLLGASLGALQIKLENLMAIINRAMQQIEDFFVQAEANKEVIDKQYEEVNKQLLEIKTMLQGLEKQLQDDLVGLEKSLREENLTEDEVRQYVLSKEKLDEIRKGIEQYKEDYSKLVGAIEAVQNKLGDRKLEVNEWNKLQEEKQQILDEVAGLTKSHINLVTVVKSIEEALAKLGKLREEKQKIDHKMAILTDLDKLFKGKRFVEFVAATRLKYVSLEASKKLKEITGGNYGLEVDEDSKFIIRDYKNGGAKRDASTLSGGETFLASLALALALSAEIQLKGTAPLELFFLDEGFGTLDDDLLEVVMGSLERIHNDKLKVGIISHVEAIKNRVPVKLLLTPAESGRGGTKVRLERS</sequence>